<proteinExistence type="predicted"/>
<protein>
    <recommendedName>
        <fullName evidence="5">HEPN domain-containing protein</fullName>
    </recommendedName>
</protein>
<dbReference type="RefSeq" id="WP_128720302.1">
    <property type="nucleotide sequence ID" value="NZ_BJNC01000037.1"/>
</dbReference>
<evidence type="ECO:0000313" key="1">
    <source>
        <dbReference type="EMBL" id="QAT15544.1"/>
    </source>
</evidence>
<dbReference type="KEGG" id="bdm:EQG53_15005"/>
<organism evidence="1 3">
    <name type="scientific">Brevundimonas diminuta</name>
    <name type="common">Pseudomonas diminuta</name>
    <dbReference type="NCBI Taxonomy" id="293"/>
    <lineage>
        <taxon>Bacteria</taxon>
        <taxon>Pseudomonadati</taxon>
        <taxon>Pseudomonadota</taxon>
        <taxon>Alphaproteobacteria</taxon>
        <taxon>Caulobacterales</taxon>
        <taxon>Caulobacteraceae</taxon>
        <taxon>Brevundimonas</taxon>
    </lineage>
</organism>
<sequence>MYDPAPEPFDPEGVLADLAASGIRWPKPDDHPFANSSDARSIRLDPGVGCSPIETMAVGYFDGARLLLEACEVEGHKATRLGYPAIFLYRQYIELSLKHVIGAYGPKVGVAPNWTSHDLLRLWDLYKKVGAALGAPPDVGDAGAEAVINVFAAADPGSFSYRYPVDRSGRPTALAFTRYSPRVMIDVMEGLSTYLWGAEEYFDHLASHARPYASRP</sequence>
<dbReference type="EMBL" id="CP066026">
    <property type="protein sequence ID" value="QQB90239.1"/>
    <property type="molecule type" value="Genomic_DNA"/>
</dbReference>
<reference evidence="1 3" key="1">
    <citation type="submission" date="2019-01" db="EMBL/GenBank/DDBJ databases">
        <title>Brevundimonas diminuta Genome sequencing and assembly.</title>
        <authorList>
            <person name="Chen H."/>
        </authorList>
    </citation>
    <scope>NUCLEOTIDE SEQUENCE [LARGE SCALE GENOMIC DNA]</scope>
    <source>
        <strain evidence="1">ATCC</strain>
        <strain evidence="3">ATCC(B) 19146</strain>
    </source>
</reference>
<dbReference type="EMBL" id="CP035093">
    <property type="protein sequence ID" value="QAT15544.1"/>
    <property type="molecule type" value="Genomic_DNA"/>
</dbReference>
<accession>A0A410P033</accession>
<dbReference type="Proteomes" id="UP000287388">
    <property type="component" value="Chromosome"/>
</dbReference>
<evidence type="ECO:0000313" key="3">
    <source>
        <dbReference type="Proteomes" id="UP000287388"/>
    </source>
</evidence>
<evidence type="ECO:0000313" key="4">
    <source>
        <dbReference type="Proteomes" id="UP000596117"/>
    </source>
</evidence>
<name>A0A410P033_BREDI</name>
<evidence type="ECO:0008006" key="5">
    <source>
        <dbReference type="Google" id="ProtNLM"/>
    </source>
</evidence>
<dbReference type="AlphaFoldDB" id="A0A410P033"/>
<keyword evidence="4" id="KW-1185">Reference proteome</keyword>
<gene>
    <name evidence="1" type="ORF">EQG53_15005</name>
    <name evidence="2" type="ORF">I6H83_07445</name>
</gene>
<dbReference type="Proteomes" id="UP000596117">
    <property type="component" value="Chromosome"/>
</dbReference>
<reference evidence="2 4" key="2">
    <citation type="submission" date="2020-12" db="EMBL/GenBank/DDBJ databases">
        <title>FDA dAtabase for Regulatory Grade micrObial Sequences (FDA-ARGOS): Supporting development and validation of Infectious Disease Dx tests.</title>
        <authorList>
            <person name="Kerrigan L."/>
            <person name="Long C."/>
            <person name="Tallon L."/>
            <person name="Sadzewicz L."/>
            <person name="Zhao X."/>
            <person name="Boylan J."/>
            <person name="Ott S."/>
            <person name="Bowen H."/>
            <person name="Vavikolanu K."/>
            <person name="Mehta A."/>
            <person name="Aluvathingal J."/>
            <person name="Nadendla S."/>
            <person name="Yan Y."/>
            <person name="Sichtig H."/>
        </authorList>
    </citation>
    <scope>NUCLEOTIDE SEQUENCE [LARGE SCALE GENOMIC DNA]</scope>
    <source>
        <strain evidence="2 4">FDAARGOS_1026</strain>
    </source>
</reference>
<evidence type="ECO:0000313" key="2">
    <source>
        <dbReference type="EMBL" id="QQB90239.1"/>
    </source>
</evidence>